<protein>
    <submittedName>
        <fullName evidence="2">Uncharacterized protein</fullName>
    </submittedName>
</protein>
<accession>A0ABT2HW81</accession>
<organism evidence="2 3">
    <name type="scientific">Pseudoclavibacter albus</name>
    <dbReference type="NCBI Taxonomy" id="272241"/>
    <lineage>
        <taxon>Bacteria</taxon>
        <taxon>Bacillati</taxon>
        <taxon>Actinomycetota</taxon>
        <taxon>Actinomycetes</taxon>
        <taxon>Micrococcales</taxon>
        <taxon>Microbacteriaceae</taxon>
        <taxon>Pseudoclavibacter</taxon>
    </lineage>
</organism>
<keyword evidence="1" id="KW-0472">Membrane</keyword>
<keyword evidence="1" id="KW-1133">Transmembrane helix</keyword>
<proteinExistence type="predicted"/>
<comment type="caution">
    <text evidence="2">The sequence shown here is derived from an EMBL/GenBank/DDBJ whole genome shotgun (WGS) entry which is preliminary data.</text>
</comment>
<keyword evidence="3" id="KW-1185">Reference proteome</keyword>
<evidence type="ECO:0000313" key="3">
    <source>
        <dbReference type="Proteomes" id="UP001525379"/>
    </source>
</evidence>
<reference evidence="2 3" key="1">
    <citation type="submission" date="2022-04" db="EMBL/GenBank/DDBJ databases">
        <title>Human microbiome associated bacterial genomes.</title>
        <authorList>
            <person name="Sandstrom S."/>
            <person name="Salamzade R."/>
            <person name="Kalan L.R."/>
        </authorList>
    </citation>
    <scope>NUCLEOTIDE SEQUENCE [LARGE SCALE GENOMIC DNA]</scope>
    <source>
        <strain evidence="3">p3-SID1799</strain>
    </source>
</reference>
<dbReference type="EMBL" id="JALXSQ010000012">
    <property type="protein sequence ID" value="MCT2042575.1"/>
    <property type="molecule type" value="Genomic_DNA"/>
</dbReference>
<name>A0ABT2HW81_9MICO</name>
<feature type="transmembrane region" description="Helical" evidence="1">
    <location>
        <begin position="148"/>
        <end position="167"/>
    </location>
</feature>
<dbReference type="Proteomes" id="UP001525379">
    <property type="component" value="Unassembled WGS sequence"/>
</dbReference>
<dbReference type="RefSeq" id="WP_260104042.1">
    <property type="nucleotide sequence ID" value="NZ_JALXSQ010000012.1"/>
</dbReference>
<evidence type="ECO:0000313" key="2">
    <source>
        <dbReference type="EMBL" id="MCT2042575.1"/>
    </source>
</evidence>
<gene>
    <name evidence="2" type="ORF">M3D15_04400</name>
</gene>
<feature type="transmembrane region" description="Helical" evidence="1">
    <location>
        <begin position="173"/>
        <end position="195"/>
    </location>
</feature>
<sequence length="216" mass="21681">MDEARRRGIDDPFQSNTGTFDSVLVLIIAIFMTMMPSPARAESSAKGDNTAQAISLLNSAVDGESRSFDAQKARDLGVSAEDVTDFGVGYAAGGGQVLNIKISQDEVDALAPAAAQLYSAAQCAGKNANDYTGAQSNLYMNSCATQKVIAALSTGASAAALAGVVASETGVGGVAGAIISGILSLGAGALGACAANGTGTIIRQIPPTGIIWYDAQ</sequence>
<evidence type="ECO:0000256" key="1">
    <source>
        <dbReference type="SAM" id="Phobius"/>
    </source>
</evidence>
<keyword evidence="1" id="KW-0812">Transmembrane</keyword>